<accession>A0ABT7NAZ9</accession>
<evidence type="ECO:0000313" key="2">
    <source>
        <dbReference type="Proteomes" id="UP001174908"/>
    </source>
</evidence>
<keyword evidence="2" id="KW-1185">Reference proteome</keyword>
<gene>
    <name evidence="1" type="ORF">QTH91_11475</name>
</gene>
<proteinExistence type="predicted"/>
<comment type="caution">
    <text evidence="1">The sequence shown here is derived from an EMBL/GenBank/DDBJ whole genome shotgun (WGS) entry which is preliminary data.</text>
</comment>
<dbReference type="EMBL" id="JASZYV010000002">
    <property type="protein sequence ID" value="MDM0045104.1"/>
    <property type="molecule type" value="Genomic_DNA"/>
</dbReference>
<dbReference type="RefSeq" id="WP_286660206.1">
    <property type="nucleotide sequence ID" value="NZ_JASZYV010000002.1"/>
</dbReference>
<name>A0ABT7NAZ9_9BURK</name>
<protein>
    <recommendedName>
        <fullName evidence="3">Lipoprotein</fullName>
    </recommendedName>
</protein>
<evidence type="ECO:0000313" key="1">
    <source>
        <dbReference type="EMBL" id="MDM0045104.1"/>
    </source>
</evidence>
<reference evidence="1" key="1">
    <citation type="submission" date="2023-06" db="EMBL/GenBank/DDBJ databases">
        <authorList>
            <person name="Jiang Y."/>
            <person name="Liu Q."/>
        </authorList>
    </citation>
    <scope>NUCLEOTIDE SEQUENCE</scope>
    <source>
        <strain evidence="1">CGMCC 1.12089</strain>
    </source>
</reference>
<organism evidence="1 2">
    <name type="scientific">Variovorax dokdonensis</name>
    <dbReference type="NCBI Taxonomy" id="344883"/>
    <lineage>
        <taxon>Bacteria</taxon>
        <taxon>Pseudomonadati</taxon>
        <taxon>Pseudomonadota</taxon>
        <taxon>Betaproteobacteria</taxon>
        <taxon>Burkholderiales</taxon>
        <taxon>Comamonadaceae</taxon>
        <taxon>Variovorax</taxon>
    </lineage>
</organism>
<evidence type="ECO:0008006" key="3">
    <source>
        <dbReference type="Google" id="ProtNLM"/>
    </source>
</evidence>
<sequence length="83" mass="9019">MQSRHGLFPKRVDLYKVGVQRQGFCYVARTMIKHKFVLALGLSSLLLGLGGCAATTPPPGGYGVCAEKPGSYECQIERYRIAG</sequence>
<dbReference type="Proteomes" id="UP001174908">
    <property type="component" value="Unassembled WGS sequence"/>
</dbReference>